<accession>A0A845DM59</accession>
<gene>
    <name evidence="2" type="ORF">F4X82_02820</name>
</gene>
<organism evidence="2 3">
    <name type="scientific">Candidatus Spechtbacteria bacterium SB0662_bin_43</name>
    <dbReference type="NCBI Taxonomy" id="2604897"/>
    <lineage>
        <taxon>Bacteria</taxon>
        <taxon>Candidatus Spechtiibacteriota</taxon>
    </lineage>
</organism>
<sequence length="92" mass="10282">MNTDVLNVIRTLIALFLLVIIVFYIVSDSVADVPILNDVSEFIASTIDSSVAYVLDAVLDRVRDEAKEVLHETVEDVFDKAEQNVQEQIDSI</sequence>
<evidence type="ECO:0000313" key="3">
    <source>
        <dbReference type="Proteomes" id="UP000449092"/>
    </source>
</evidence>
<keyword evidence="1" id="KW-0812">Transmembrane</keyword>
<evidence type="ECO:0000256" key="1">
    <source>
        <dbReference type="SAM" id="Phobius"/>
    </source>
</evidence>
<feature type="transmembrane region" description="Helical" evidence="1">
    <location>
        <begin position="6"/>
        <end position="26"/>
    </location>
</feature>
<keyword evidence="1" id="KW-1133">Transmembrane helix</keyword>
<dbReference type="AlphaFoldDB" id="A0A845DM59"/>
<name>A0A845DM59_9BACT</name>
<dbReference type="EMBL" id="VXOY01000024">
    <property type="protein sequence ID" value="MYE38423.1"/>
    <property type="molecule type" value="Genomic_DNA"/>
</dbReference>
<reference evidence="2 3" key="1">
    <citation type="submission" date="2019-09" db="EMBL/GenBank/DDBJ databases">
        <title>Characterisation of the sponge microbiome using genome-centric metagenomics.</title>
        <authorList>
            <person name="Engelberts J.P."/>
            <person name="Robbins S.J."/>
            <person name="De Goeij J.M."/>
            <person name="Aranda M."/>
            <person name="Bell S.C."/>
            <person name="Webster N.S."/>
        </authorList>
    </citation>
    <scope>NUCLEOTIDE SEQUENCE [LARGE SCALE GENOMIC DNA]</scope>
    <source>
        <strain evidence="2">SB0662_bin_43</strain>
    </source>
</reference>
<comment type="caution">
    <text evidence="2">The sequence shown here is derived from an EMBL/GenBank/DDBJ whole genome shotgun (WGS) entry which is preliminary data.</text>
</comment>
<proteinExistence type="predicted"/>
<protein>
    <submittedName>
        <fullName evidence="2">Uncharacterized protein</fullName>
    </submittedName>
</protein>
<evidence type="ECO:0000313" key="2">
    <source>
        <dbReference type="EMBL" id="MYE38423.1"/>
    </source>
</evidence>
<keyword evidence="1" id="KW-0472">Membrane</keyword>
<dbReference type="Proteomes" id="UP000449092">
    <property type="component" value="Unassembled WGS sequence"/>
</dbReference>